<comment type="catalytic activity">
    <reaction evidence="8 9">
        <text>heme b + (2E,6E)-farnesyl diphosphate + H2O = Fe(II)-heme o + diphosphate</text>
        <dbReference type="Rhea" id="RHEA:28070"/>
        <dbReference type="ChEBI" id="CHEBI:15377"/>
        <dbReference type="ChEBI" id="CHEBI:33019"/>
        <dbReference type="ChEBI" id="CHEBI:60344"/>
        <dbReference type="ChEBI" id="CHEBI:60530"/>
        <dbReference type="ChEBI" id="CHEBI:175763"/>
        <dbReference type="EC" id="2.5.1.141"/>
    </reaction>
</comment>
<comment type="miscellaneous">
    <text evidence="9">Carbon 2 of the heme B porphyrin ring is defined according to the Fischer nomenclature.</text>
</comment>
<comment type="function">
    <text evidence="9">Converts heme B (protoheme IX) to heme O by substitution of the vinyl group on carbon 2 of heme B porphyrin ring with a hydroxyethyl farnesyl side group.</text>
</comment>
<evidence type="ECO:0000256" key="1">
    <source>
        <dbReference type="ARBA" id="ARBA00004141"/>
    </source>
</evidence>
<dbReference type="InterPro" id="IPR000537">
    <property type="entry name" value="UbiA_prenyltransferase"/>
</dbReference>
<feature type="transmembrane region" description="Helical" evidence="9">
    <location>
        <begin position="31"/>
        <end position="51"/>
    </location>
</feature>
<feature type="transmembrane region" description="Helical" evidence="9">
    <location>
        <begin position="151"/>
        <end position="172"/>
    </location>
</feature>
<dbReference type="Pfam" id="PF01040">
    <property type="entry name" value="UbiA"/>
    <property type="match status" value="1"/>
</dbReference>
<dbReference type="GO" id="GO:0048034">
    <property type="term" value="P:heme O biosynthetic process"/>
    <property type="evidence" value="ECO:0007669"/>
    <property type="project" value="UniProtKB-UniRule"/>
</dbReference>
<comment type="subcellular location">
    <subcellularLocation>
        <location evidence="9">Cell membrane</location>
        <topology evidence="9">Multi-pass membrane protein</topology>
    </subcellularLocation>
    <subcellularLocation>
        <location evidence="1">Membrane</location>
        <topology evidence="1">Multi-pass membrane protein</topology>
    </subcellularLocation>
</comment>
<evidence type="ECO:0000256" key="4">
    <source>
        <dbReference type="ARBA" id="ARBA00022692"/>
    </source>
</evidence>
<keyword evidence="2 9" id="KW-1003">Cell membrane</keyword>
<evidence type="ECO:0000256" key="3">
    <source>
        <dbReference type="ARBA" id="ARBA00022679"/>
    </source>
</evidence>
<dbReference type="InterPro" id="IPR030470">
    <property type="entry name" value="UbiA_prenylTrfase_CS"/>
</dbReference>
<dbReference type="RefSeq" id="WP_346822042.1">
    <property type="nucleotide sequence ID" value="NZ_JBDKWZ010000008.1"/>
</dbReference>
<keyword evidence="6 9" id="KW-0350">Heme biosynthesis</keyword>
<comment type="similarity">
    <text evidence="9">Belongs to the UbiA prenyltransferase family. Protoheme IX farnesyltransferase subfamily.</text>
</comment>
<dbReference type="GO" id="GO:0008495">
    <property type="term" value="F:protoheme IX farnesyltransferase activity"/>
    <property type="evidence" value="ECO:0007669"/>
    <property type="project" value="UniProtKB-UniRule"/>
</dbReference>
<protein>
    <recommendedName>
        <fullName evidence="9">Protoheme IX farnesyltransferase</fullName>
        <ecNumber evidence="9">2.5.1.141</ecNumber>
    </recommendedName>
    <alternativeName>
        <fullName evidence="9">Heme B farnesyltransferase</fullName>
    </alternativeName>
    <alternativeName>
        <fullName evidence="9">Heme O synthase</fullName>
    </alternativeName>
</protein>
<feature type="transmembrane region" description="Helical" evidence="9">
    <location>
        <begin position="124"/>
        <end position="144"/>
    </location>
</feature>
<keyword evidence="5 9" id="KW-1133">Transmembrane helix</keyword>
<sequence>MIQENVYDSAVAYPGLAYKTKQFVALTKPRLTSVVVFSGAIGYFMALQSSFEWGPFLAFLLGSYFITGAANTMNQVIEKDLDKLMRRTLSRPLPTGNLNVSESIIFALAMTLAGAILIGTFVNMLAAGLCLLSLVLYSFIYTPLKQISPISVLVGAFPGAFPPLIGYAAVANGIPGEAIILFSIQFIWQFPHFWSIAWVGHEDYQKAGFKMLPTKAGKSFNTSFQIMLYTLFLVPMGLIPWYFGMSGWVSAVVAVACGAFFLWKTIVLMRTGTDKAALKIMFASFIYLPVVQLAFLIDKI</sequence>
<dbReference type="InterPro" id="IPR006369">
    <property type="entry name" value="Protohaem_IX_farnesylTrfase"/>
</dbReference>
<evidence type="ECO:0000256" key="2">
    <source>
        <dbReference type="ARBA" id="ARBA00022475"/>
    </source>
</evidence>
<keyword evidence="4 9" id="KW-0812">Transmembrane</keyword>
<keyword evidence="7 9" id="KW-0472">Membrane</keyword>
<feature type="transmembrane region" description="Helical" evidence="9">
    <location>
        <begin position="248"/>
        <end position="269"/>
    </location>
</feature>
<feature type="transmembrane region" description="Helical" evidence="9">
    <location>
        <begin position="98"/>
        <end position="118"/>
    </location>
</feature>
<keyword evidence="3 9" id="KW-0808">Transferase</keyword>
<dbReference type="PANTHER" id="PTHR43448">
    <property type="entry name" value="PROTOHEME IX FARNESYLTRANSFERASE, MITOCHONDRIAL"/>
    <property type="match status" value="1"/>
</dbReference>
<dbReference type="Gene3D" id="1.10.357.140">
    <property type="entry name" value="UbiA prenyltransferase"/>
    <property type="match status" value="1"/>
</dbReference>
<dbReference type="PROSITE" id="PS00943">
    <property type="entry name" value="UBIA"/>
    <property type="match status" value="1"/>
</dbReference>
<dbReference type="HAMAP" id="MF_00154">
    <property type="entry name" value="CyoE_CtaB"/>
    <property type="match status" value="1"/>
</dbReference>
<evidence type="ECO:0000256" key="8">
    <source>
        <dbReference type="ARBA" id="ARBA00047690"/>
    </source>
</evidence>
<evidence type="ECO:0000256" key="6">
    <source>
        <dbReference type="ARBA" id="ARBA00023133"/>
    </source>
</evidence>
<name>A0AAW9SEI0_9BACT</name>
<dbReference type="GO" id="GO:0005886">
    <property type="term" value="C:plasma membrane"/>
    <property type="evidence" value="ECO:0007669"/>
    <property type="project" value="UniProtKB-SubCell"/>
</dbReference>
<feature type="transmembrane region" description="Helical" evidence="9">
    <location>
        <begin position="178"/>
        <end position="199"/>
    </location>
</feature>
<evidence type="ECO:0000313" key="10">
    <source>
        <dbReference type="EMBL" id="MEN7549266.1"/>
    </source>
</evidence>
<evidence type="ECO:0000256" key="9">
    <source>
        <dbReference type="HAMAP-Rule" id="MF_00154"/>
    </source>
</evidence>
<evidence type="ECO:0000256" key="5">
    <source>
        <dbReference type="ARBA" id="ARBA00022989"/>
    </source>
</evidence>
<dbReference type="EMBL" id="JBDKWZ010000008">
    <property type="protein sequence ID" value="MEN7549266.1"/>
    <property type="molecule type" value="Genomic_DNA"/>
</dbReference>
<reference evidence="10 11" key="1">
    <citation type="submission" date="2024-04" db="EMBL/GenBank/DDBJ databases">
        <title>Novel genus in family Flammeovirgaceae.</title>
        <authorList>
            <person name="Nguyen T.H."/>
            <person name="Vuong T.Q."/>
            <person name="Le H."/>
            <person name="Kim S.-G."/>
        </authorList>
    </citation>
    <scope>NUCLEOTIDE SEQUENCE [LARGE SCALE GENOMIC DNA]</scope>
    <source>
        <strain evidence="10 11">JCM 23209</strain>
    </source>
</reference>
<comment type="pathway">
    <text evidence="9">Porphyrin-containing compound metabolism; heme O biosynthesis; heme O from protoheme: step 1/1.</text>
</comment>
<dbReference type="NCBIfam" id="TIGR01473">
    <property type="entry name" value="cyoE_ctaB"/>
    <property type="match status" value="1"/>
</dbReference>
<feature type="transmembrane region" description="Helical" evidence="9">
    <location>
        <begin position="220"/>
        <end position="242"/>
    </location>
</feature>
<feature type="transmembrane region" description="Helical" evidence="9">
    <location>
        <begin position="57"/>
        <end position="77"/>
    </location>
</feature>
<dbReference type="InterPro" id="IPR044878">
    <property type="entry name" value="UbiA_sf"/>
</dbReference>
<keyword evidence="11" id="KW-1185">Reference proteome</keyword>
<proteinExistence type="inferred from homology"/>
<evidence type="ECO:0000256" key="7">
    <source>
        <dbReference type="ARBA" id="ARBA00023136"/>
    </source>
</evidence>
<feature type="transmembrane region" description="Helical" evidence="9">
    <location>
        <begin position="276"/>
        <end position="297"/>
    </location>
</feature>
<dbReference type="EC" id="2.5.1.141" evidence="9"/>
<dbReference type="PANTHER" id="PTHR43448:SF2">
    <property type="entry name" value="PROTOHEME IX FARNESYLTRANSFERASE, MITOCHONDRIAL"/>
    <property type="match status" value="1"/>
</dbReference>
<dbReference type="Proteomes" id="UP001403385">
    <property type="component" value="Unassembled WGS sequence"/>
</dbReference>
<accession>A0AAW9SEI0</accession>
<gene>
    <name evidence="10" type="primary">cyoE</name>
    <name evidence="9" type="synonym">ctaB</name>
    <name evidence="10" type="ORF">AAG747_15185</name>
</gene>
<dbReference type="CDD" id="cd13957">
    <property type="entry name" value="PT_UbiA_Cox10"/>
    <property type="match status" value="1"/>
</dbReference>
<comment type="caution">
    <text evidence="10">The sequence shown here is derived from an EMBL/GenBank/DDBJ whole genome shotgun (WGS) entry which is preliminary data.</text>
</comment>
<evidence type="ECO:0000313" key="11">
    <source>
        <dbReference type="Proteomes" id="UP001403385"/>
    </source>
</evidence>
<organism evidence="10 11">
    <name type="scientific">Rapidithrix thailandica</name>
    <dbReference type="NCBI Taxonomy" id="413964"/>
    <lineage>
        <taxon>Bacteria</taxon>
        <taxon>Pseudomonadati</taxon>
        <taxon>Bacteroidota</taxon>
        <taxon>Cytophagia</taxon>
        <taxon>Cytophagales</taxon>
        <taxon>Flammeovirgaceae</taxon>
        <taxon>Rapidithrix</taxon>
    </lineage>
</organism>
<dbReference type="AlphaFoldDB" id="A0AAW9SEI0"/>
<dbReference type="GO" id="GO:0006784">
    <property type="term" value="P:heme A biosynthetic process"/>
    <property type="evidence" value="ECO:0007669"/>
    <property type="project" value="TreeGrafter"/>
</dbReference>